<gene>
    <name evidence="2" type="ORF">RCOM_1916080</name>
</gene>
<dbReference type="AlphaFoldDB" id="B9TJF7"/>
<keyword evidence="3" id="KW-1185">Reference proteome</keyword>
<evidence type="ECO:0000313" key="3">
    <source>
        <dbReference type="Proteomes" id="UP000008311"/>
    </source>
</evidence>
<dbReference type="Proteomes" id="UP000008311">
    <property type="component" value="Unassembled WGS sequence"/>
</dbReference>
<dbReference type="InParanoid" id="B9TJF7"/>
<evidence type="ECO:0000256" key="1">
    <source>
        <dbReference type="SAM" id="MobiDB-lite"/>
    </source>
</evidence>
<protein>
    <submittedName>
        <fullName evidence="2">Uncharacterized protein</fullName>
    </submittedName>
</protein>
<feature type="region of interest" description="Disordered" evidence="1">
    <location>
        <begin position="1"/>
        <end position="22"/>
    </location>
</feature>
<sequence length="282" mass="31674">RLHCDCSGGASDSPRSHGGLQRSAQRFRCECKTATHAGQPEKFAERAQHDQPRALRLRDDTAFRRHIDEGLVDDQPAAVRGQPFVPHEQLRRLGKSAERIVGVEHHQYIDDAAGEQRIDRRRLARIVEIQFVPGPAPAKRVLGVADRRHRNATRAGELRAHQRQPLDQHLRTGRDHWQCRRLCVIAGGLRQRLIVIRQMLEQLGIWRAKRIRDGIDAGRQIEPVVQRNTIAPARRCEIAAVQGRSQCNHAFTTTHIASAPSQISTARSSNRNARPISAGSTA</sequence>
<organism evidence="2 3">
    <name type="scientific">Ricinus communis</name>
    <name type="common">Castor bean</name>
    <dbReference type="NCBI Taxonomy" id="3988"/>
    <lineage>
        <taxon>Eukaryota</taxon>
        <taxon>Viridiplantae</taxon>
        <taxon>Streptophyta</taxon>
        <taxon>Embryophyta</taxon>
        <taxon>Tracheophyta</taxon>
        <taxon>Spermatophyta</taxon>
        <taxon>Magnoliopsida</taxon>
        <taxon>eudicotyledons</taxon>
        <taxon>Gunneridae</taxon>
        <taxon>Pentapetalae</taxon>
        <taxon>rosids</taxon>
        <taxon>fabids</taxon>
        <taxon>Malpighiales</taxon>
        <taxon>Euphorbiaceae</taxon>
        <taxon>Acalyphoideae</taxon>
        <taxon>Acalypheae</taxon>
        <taxon>Ricinus</taxon>
    </lineage>
</organism>
<feature type="region of interest" description="Disordered" evidence="1">
    <location>
        <begin position="261"/>
        <end position="282"/>
    </location>
</feature>
<feature type="non-terminal residue" evidence="2">
    <location>
        <position position="1"/>
    </location>
</feature>
<proteinExistence type="predicted"/>
<name>B9TJF7_RICCO</name>
<reference evidence="3" key="1">
    <citation type="journal article" date="2010" name="Nat. Biotechnol.">
        <title>Draft genome sequence of the oilseed species Ricinus communis.</title>
        <authorList>
            <person name="Chan A.P."/>
            <person name="Crabtree J."/>
            <person name="Zhao Q."/>
            <person name="Lorenzi H."/>
            <person name="Orvis J."/>
            <person name="Puiu D."/>
            <person name="Melake-Berhan A."/>
            <person name="Jones K.M."/>
            <person name="Redman J."/>
            <person name="Chen G."/>
            <person name="Cahoon E.B."/>
            <person name="Gedil M."/>
            <person name="Stanke M."/>
            <person name="Haas B.J."/>
            <person name="Wortman J.R."/>
            <person name="Fraser-Liggett C.M."/>
            <person name="Ravel J."/>
            <person name="Rabinowicz P.D."/>
        </authorList>
    </citation>
    <scope>NUCLEOTIDE SEQUENCE [LARGE SCALE GENOMIC DNA]</scope>
    <source>
        <strain evidence="3">cv. Hale</strain>
    </source>
</reference>
<accession>B9TJF7</accession>
<evidence type="ECO:0000313" key="2">
    <source>
        <dbReference type="EMBL" id="EEF24007.1"/>
    </source>
</evidence>
<dbReference type="EMBL" id="EQ983832">
    <property type="protein sequence ID" value="EEF24007.1"/>
    <property type="molecule type" value="Genomic_DNA"/>
</dbReference>